<evidence type="ECO:0000256" key="3">
    <source>
        <dbReference type="ARBA" id="ARBA00011245"/>
    </source>
</evidence>
<dbReference type="InterPro" id="IPR014756">
    <property type="entry name" value="Ig_E-set"/>
</dbReference>
<feature type="domain" description="MD-2-related lipid-recognition" evidence="9">
    <location>
        <begin position="48"/>
        <end position="169"/>
    </location>
</feature>
<dbReference type="STRING" id="5078.A0A135LBA9"/>
<keyword evidence="6 8" id="KW-0732">Signal</keyword>
<keyword evidence="11" id="KW-1185">Reference proteome</keyword>
<comment type="function">
    <text evidence="1">Catalyzes the intermembrane transfer of phosphatidylglycerol and phosphatidylinositol.</text>
</comment>
<feature type="chain" id="PRO_5007800381" description="Phosphatidylglycerol/phosphatidylinositol transfer protein" evidence="8">
    <location>
        <begin position="20"/>
        <end position="174"/>
    </location>
</feature>
<dbReference type="EMBL" id="LHQR01000069">
    <property type="protein sequence ID" value="KXG46265.1"/>
    <property type="molecule type" value="Genomic_DNA"/>
</dbReference>
<dbReference type="Proteomes" id="UP000070168">
    <property type="component" value="Unassembled WGS sequence"/>
</dbReference>
<comment type="subunit">
    <text evidence="3">Monomer.</text>
</comment>
<evidence type="ECO:0000313" key="10">
    <source>
        <dbReference type="EMBL" id="KXG46265.1"/>
    </source>
</evidence>
<dbReference type="GeneID" id="63708134"/>
<dbReference type="InterPro" id="IPR033917">
    <property type="entry name" value="ML_PG-PI_TP"/>
</dbReference>
<evidence type="ECO:0000256" key="1">
    <source>
        <dbReference type="ARBA" id="ARBA00002053"/>
    </source>
</evidence>
<feature type="signal peptide" evidence="8">
    <location>
        <begin position="1"/>
        <end position="19"/>
    </location>
</feature>
<dbReference type="Gene3D" id="2.60.40.770">
    <property type="match status" value="1"/>
</dbReference>
<dbReference type="SMART" id="SM00737">
    <property type="entry name" value="ML"/>
    <property type="match status" value="1"/>
</dbReference>
<evidence type="ECO:0000256" key="5">
    <source>
        <dbReference type="ARBA" id="ARBA00022448"/>
    </source>
</evidence>
<evidence type="ECO:0000256" key="4">
    <source>
        <dbReference type="ARBA" id="ARBA00016056"/>
    </source>
</evidence>
<evidence type="ECO:0000259" key="9">
    <source>
        <dbReference type="SMART" id="SM00737"/>
    </source>
</evidence>
<dbReference type="RefSeq" id="XP_040644801.1">
    <property type="nucleotide sequence ID" value="XM_040792834.1"/>
</dbReference>
<evidence type="ECO:0000256" key="8">
    <source>
        <dbReference type="SAM" id="SignalP"/>
    </source>
</evidence>
<evidence type="ECO:0000256" key="2">
    <source>
        <dbReference type="ARBA" id="ARBA00006370"/>
    </source>
</evidence>
<name>A0A135LBA9_PENPA</name>
<dbReference type="GO" id="GO:0032366">
    <property type="term" value="P:intracellular sterol transport"/>
    <property type="evidence" value="ECO:0007669"/>
    <property type="project" value="InterPro"/>
</dbReference>
<accession>A0A135LBA9</accession>
<comment type="caution">
    <text evidence="10">The sequence shown here is derived from an EMBL/GenBank/DDBJ whole genome shotgun (WGS) entry which is preliminary data.</text>
</comment>
<dbReference type="OrthoDB" id="6409159at2759"/>
<organism evidence="10 11">
    <name type="scientific">Penicillium patulum</name>
    <name type="common">Penicillium griseofulvum</name>
    <dbReference type="NCBI Taxonomy" id="5078"/>
    <lineage>
        <taxon>Eukaryota</taxon>
        <taxon>Fungi</taxon>
        <taxon>Dikarya</taxon>
        <taxon>Ascomycota</taxon>
        <taxon>Pezizomycotina</taxon>
        <taxon>Eurotiomycetes</taxon>
        <taxon>Eurotiomycetidae</taxon>
        <taxon>Eurotiales</taxon>
        <taxon>Aspergillaceae</taxon>
        <taxon>Penicillium</taxon>
    </lineage>
</organism>
<dbReference type="InterPro" id="IPR039670">
    <property type="entry name" value="NPC2-like"/>
</dbReference>
<dbReference type="SUPFAM" id="SSF81296">
    <property type="entry name" value="E set domains"/>
    <property type="match status" value="1"/>
</dbReference>
<dbReference type="PANTHER" id="PTHR11306">
    <property type="entry name" value="NIEMANN PICK TYPE C2 PROTEIN NPC2-RELATED"/>
    <property type="match status" value="1"/>
</dbReference>
<proteinExistence type="inferred from homology"/>
<keyword evidence="7" id="KW-0445">Lipid transport</keyword>
<evidence type="ECO:0000313" key="11">
    <source>
        <dbReference type="Proteomes" id="UP000070168"/>
    </source>
</evidence>
<dbReference type="PANTHER" id="PTHR11306:SF0">
    <property type="entry name" value="PHOSPHATIDYLGLYCEROL_PHOSPHATIDYLINOSITOL TRANSFER PROTEIN"/>
    <property type="match status" value="1"/>
</dbReference>
<keyword evidence="5" id="KW-0813">Transport</keyword>
<dbReference type="AlphaFoldDB" id="A0A135LBA9"/>
<gene>
    <name evidence="10" type="ORF">PGRI_051210</name>
</gene>
<protein>
    <recommendedName>
        <fullName evidence="4">Phosphatidylglycerol/phosphatidylinositol transfer protein</fullName>
    </recommendedName>
</protein>
<dbReference type="GO" id="GO:0032934">
    <property type="term" value="F:sterol binding"/>
    <property type="evidence" value="ECO:0007669"/>
    <property type="project" value="InterPro"/>
</dbReference>
<sequence length="174" mass="19167">MRFLSAASLLALTAPLANAAAFSVFDPTQASLKVNDNEKFPVKGDNPLQYCAKPDNYKLEIESVDLAPNPPLPGKTLTISAKGALLERIEKGATVNLEVKWGLITLIKQTVDLCDELKNVDLECPLEKGEMILKKEVDLPKQIPPGKYSVLADVYNKERNQVTCLKADDIVFHF</sequence>
<comment type="similarity">
    <text evidence="2">Belongs to the NPC2 family.</text>
</comment>
<dbReference type="CDD" id="cd00917">
    <property type="entry name" value="PG-PI_TP"/>
    <property type="match status" value="1"/>
</dbReference>
<dbReference type="OMA" id="HQTYDLC"/>
<reference evidence="10 11" key="1">
    <citation type="journal article" date="2016" name="BMC Genomics">
        <title>Genome sequencing and secondary metabolism of the postharvest pathogen Penicillium griseofulvum.</title>
        <authorList>
            <person name="Banani H."/>
            <person name="Marcet-Houben M."/>
            <person name="Ballester A.R."/>
            <person name="Abbruscato P."/>
            <person name="Gonzalez-Candelas L."/>
            <person name="Gabaldon T."/>
            <person name="Spadaro D."/>
        </authorList>
    </citation>
    <scope>NUCLEOTIDE SEQUENCE [LARGE SCALE GENOMIC DNA]</scope>
    <source>
        <strain evidence="10 11">PG3</strain>
    </source>
</reference>
<dbReference type="Pfam" id="PF02221">
    <property type="entry name" value="E1_DerP2_DerF2"/>
    <property type="match status" value="1"/>
</dbReference>
<dbReference type="InterPro" id="IPR003172">
    <property type="entry name" value="ML_dom"/>
</dbReference>
<evidence type="ECO:0000256" key="6">
    <source>
        <dbReference type="ARBA" id="ARBA00022729"/>
    </source>
</evidence>
<dbReference type="FunFam" id="2.60.40.770:FF:000004">
    <property type="entry name" value="Phosphatidylglycerol/phosphatidylinositol transfer protein"/>
    <property type="match status" value="1"/>
</dbReference>
<evidence type="ECO:0000256" key="7">
    <source>
        <dbReference type="ARBA" id="ARBA00023055"/>
    </source>
</evidence>